<feature type="domain" description="Cell envelope-related transcriptional attenuator" evidence="13">
    <location>
        <begin position="90"/>
        <end position="229"/>
    </location>
</feature>
<evidence type="ECO:0000256" key="2">
    <source>
        <dbReference type="ARBA" id="ARBA00006068"/>
    </source>
</evidence>
<reference evidence="14 15" key="1">
    <citation type="submission" date="2023-06" db="EMBL/GenBank/DDBJ databases">
        <title>Novel species in genus Planococcus.</title>
        <authorList>
            <person name="Ning S."/>
        </authorList>
    </citation>
    <scope>NUCLEOTIDE SEQUENCE [LARGE SCALE GENOMIC DNA]</scope>
    <source>
        <strain evidence="14 15">N028</strain>
    </source>
</reference>
<comment type="subcellular location">
    <subcellularLocation>
        <location evidence="1">Cell membrane</location>
        <topology evidence="1">Single-pass type II membrane protein</topology>
    </subcellularLocation>
</comment>
<evidence type="ECO:0000256" key="3">
    <source>
        <dbReference type="ARBA" id="ARBA00022475"/>
    </source>
</evidence>
<keyword evidence="4 12" id="KW-0812">Transmembrane</keyword>
<feature type="transmembrane region" description="Helical" evidence="12">
    <location>
        <begin position="18"/>
        <end position="37"/>
    </location>
</feature>
<evidence type="ECO:0000259" key="13">
    <source>
        <dbReference type="Pfam" id="PF03816"/>
    </source>
</evidence>
<dbReference type="Gene3D" id="3.40.630.190">
    <property type="entry name" value="LCP protein"/>
    <property type="match status" value="1"/>
</dbReference>
<keyword evidence="15" id="KW-1185">Reference proteome</keyword>
<evidence type="ECO:0000256" key="10">
    <source>
        <dbReference type="ARBA" id="ARBA00037178"/>
    </source>
</evidence>
<evidence type="ECO:0000256" key="5">
    <source>
        <dbReference type="ARBA" id="ARBA00022968"/>
    </source>
</evidence>
<evidence type="ECO:0000256" key="4">
    <source>
        <dbReference type="ARBA" id="ARBA00022692"/>
    </source>
</evidence>
<comment type="similarity">
    <text evidence="2">Belongs to the LytR/CpsA/Psr (LCP) family.</text>
</comment>
<sequence>MAINEKNEVERKISKKRVLIFFLPFLLISSVFVFLAYNSQDGELMLEQDQRHYKEEESKTLHAETVYPEVDEINVLLIGSDRRGDEFGLSDALMVANYNPDNNQIKLVSFMRDTYVEIPDHGMQKINAAHAFGGPQLVSETIQENFGIKTDYYASVDFNGFPKLLDLMVPKGIEVEIPYEMSHGIGMTLEPGIQTLNGDQLLGYVRFRHDKKSDFGRVERQQEILTALKYQGMNVHSLMNLPKIIEALDTYVDTDLDKRTLLSFGKFFVQSESGEIDTFRVPAADTFTEERKNVGEVLVPDLVANQEKLDDFLSFHP</sequence>
<evidence type="ECO:0000256" key="6">
    <source>
        <dbReference type="ARBA" id="ARBA00022989"/>
    </source>
</evidence>
<dbReference type="InterPro" id="IPR004474">
    <property type="entry name" value="LytR_CpsA_psr"/>
</dbReference>
<keyword evidence="9" id="KW-0804">Transcription</keyword>
<dbReference type="PANTHER" id="PTHR33392">
    <property type="entry name" value="POLYISOPRENYL-TEICHOIC ACID--PEPTIDOGLYCAN TEICHOIC ACID TRANSFERASE TAGU"/>
    <property type="match status" value="1"/>
</dbReference>
<dbReference type="RefSeq" id="WP_301722509.1">
    <property type="nucleotide sequence ID" value="NZ_JAUJWV010000001.1"/>
</dbReference>
<organism evidence="14 15">
    <name type="scientific">Planococcus shixiaomingii</name>
    <dbReference type="NCBI Taxonomy" id="3058393"/>
    <lineage>
        <taxon>Bacteria</taxon>
        <taxon>Bacillati</taxon>
        <taxon>Bacillota</taxon>
        <taxon>Bacilli</taxon>
        <taxon>Bacillales</taxon>
        <taxon>Caryophanaceae</taxon>
        <taxon>Planococcus</taxon>
    </lineage>
</organism>
<evidence type="ECO:0000256" key="7">
    <source>
        <dbReference type="ARBA" id="ARBA00023015"/>
    </source>
</evidence>
<proteinExistence type="inferred from homology"/>
<comment type="caution">
    <text evidence="14">The sequence shown here is derived from an EMBL/GenBank/DDBJ whole genome shotgun (WGS) entry which is preliminary data.</text>
</comment>
<keyword evidence="5" id="KW-0735">Signal-anchor</keyword>
<comment type="function">
    <text evidence="10">Involved in SarA attenuation. Affects resistance to oxacillin and teicoplanin, as well as the synthesis of virulence factors.</text>
</comment>
<evidence type="ECO:0000256" key="9">
    <source>
        <dbReference type="ARBA" id="ARBA00023163"/>
    </source>
</evidence>
<keyword evidence="8 12" id="KW-0472">Membrane</keyword>
<keyword evidence="7" id="KW-0805">Transcription regulation</keyword>
<evidence type="ECO:0000256" key="12">
    <source>
        <dbReference type="SAM" id="Phobius"/>
    </source>
</evidence>
<gene>
    <name evidence="14" type="ORF">QWY14_02325</name>
</gene>
<dbReference type="Proteomes" id="UP001172055">
    <property type="component" value="Unassembled WGS sequence"/>
</dbReference>
<name>A0ABT8MYC6_9BACL</name>
<accession>A0ABT8MYC6</accession>
<dbReference type="EMBL" id="JAUJWV010000001">
    <property type="protein sequence ID" value="MDN7240603.1"/>
    <property type="molecule type" value="Genomic_DNA"/>
</dbReference>
<evidence type="ECO:0000313" key="14">
    <source>
        <dbReference type="EMBL" id="MDN7240603.1"/>
    </source>
</evidence>
<dbReference type="Pfam" id="PF03816">
    <property type="entry name" value="LytR_cpsA_psr"/>
    <property type="match status" value="1"/>
</dbReference>
<evidence type="ECO:0000256" key="1">
    <source>
        <dbReference type="ARBA" id="ARBA00004401"/>
    </source>
</evidence>
<keyword evidence="3" id="KW-1003">Cell membrane</keyword>
<evidence type="ECO:0000256" key="11">
    <source>
        <dbReference type="ARBA" id="ARBA00040752"/>
    </source>
</evidence>
<dbReference type="NCBIfam" id="TIGR00350">
    <property type="entry name" value="lytR_cpsA_psr"/>
    <property type="match status" value="1"/>
</dbReference>
<evidence type="ECO:0000256" key="8">
    <source>
        <dbReference type="ARBA" id="ARBA00023136"/>
    </source>
</evidence>
<keyword evidence="6 12" id="KW-1133">Transmembrane helix</keyword>
<protein>
    <recommendedName>
        <fullName evidence="11">Regulatory protein MsrR</fullName>
    </recommendedName>
</protein>
<evidence type="ECO:0000313" key="15">
    <source>
        <dbReference type="Proteomes" id="UP001172055"/>
    </source>
</evidence>
<dbReference type="InterPro" id="IPR050922">
    <property type="entry name" value="LytR/CpsA/Psr_CW_biosynth"/>
</dbReference>
<dbReference type="PANTHER" id="PTHR33392:SF8">
    <property type="entry name" value="REGULATORY PROTEIN MSRR"/>
    <property type="match status" value="1"/>
</dbReference>